<keyword evidence="4" id="KW-1185">Reference proteome</keyword>
<protein>
    <recommendedName>
        <fullName evidence="2">C2H2-type domain-containing protein</fullName>
    </recommendedName>
</protein>
<dbReference type="PROSITE" id="PS00028">
    <property type="entry name" value="ZINC_FINGER_C2H2_1"/>
    <property type="match status" value="1"/>
</dbReference>
<dbReference type="PANTHER" id="PTHR42031:SF1">
    <property type="entry name" value="KEY LIME PATHOGENICITY PROTEIN"/>
    <property type="match status" value="1"/>
</dbReference>
<organism evidence="3 4">
    <name type="scientific">Niveomyces insectorum RCEF 264</name>
    <dbReference type="NCBI Taxonomy" id="1081102"/>
    <lineage>
        <taxon>Eukaryota</taxon>
        <taxon>Fungi</taxon>
        <taxon>Dikarya</taxon>
        <taxon>Ascomycota</taxon>
        <taxon>Pezizomycotina</taxon>
        <taxon>Sordariomycetes</taxon>
        <taxon>Hypocreomycetidae</taxon>
        <taxon>Hypocreales</taxon>
        <taxon>Cordycipitaceae</taxon>
        <taxon>Niveomyces</taxon>
    </lineage>
</organism>
<sequence>MEMGLDEYPIVQRNRRQCAATAYQPPPSYQGFGPVQSVYGTRDMEPPPLKRSRTTQSSRVLASQPLSASLMMPSLSTPFAGAAPIPRMSTLAVPRQYSQQAVGAGYAAEHWGQTTKPPNAFTTVYSDAENLSTAPTLPYQPDLCSSAPCESNLDGIGMEPGQYLLARGYQDVRPLSSWAAASPLASTEQNCSPPAGTFHFSSITSNSAVPSSCGSLVEDSTVRTDESRRFSDVFNDGASPLSFDMVHADSQNSFAVEYVNCQDNATVPALDNSYGDANSAIKQYYATRGGIVGGGESTYAAPTPFLYAQGAADGHESVPAMERSESANAFSSFNELDAVSETQRSPCNVSTYSQQSSADMERSFSSTSARSNVSLKDRARISLRRHVDNANKILLQPQVKVSSSIGNLDRGAVQESEIPSSVSGVPAIRDAVKDGKIEITKARRERPKNPKLFCDLCNACPYGFRGQHELTRHKSAKHSASSRKWICRDPRDANLKASVEAVVPLSDCKHCHDGKAYGAYYNAAAHLRRAHFKKKAPRKGSNCALPADSASDADKPSEWPPMSELKNWMVEVSGPLGPADSVVKEDDDADEADDGDYGAAKYCPSAVANGAFSGEPAPSDETMHANPYFGVGSAFSNYPDAIQNLPVSWPVIQTDQSGSSMTTGHSCDAVSSTQLFEMQASHFLFSGPGGLYSGSIGSPSGTTITQGTARQQDEHLINANFSDPSQSVTENEPFEPDGYLSFPASINN</sequence>
<feature type="region of interest" description="Disordered" evidence="1">
    <location>
        <begin position="538"/>
        <end position="559"/>
    </location>
</feature>
<name>A0A167P0I0_9HYPO</name>
<accession>A0A167P0I0</accession>
<gene>
    <name evidence="3" type="ORF">SPI_07763</name>
</gene>
<dbReference type="InterPro" id="IPR057218">
    <property type="entry name" value="DUF7896"/>
</dbReference>
<evidence type="ECO:0000313" key="3">
    <source>
        <dbReference type="EMBL" id="OAA56152.1"/>
    </source>
</evidence>
<dbReference type="Pfam" id="PF25438">
    <property type="entry name" value="DUF7896"/>
    <property type="match status" value="1"/>
</dbReference>
<reference evidence="3 4" key="1">
    <citation type="journal article" date="2016" name="Genome Biol. Evol.">
        <title>Divergent and convergent evolution of fungal pathogenicity.</title>
        <authorList>
            <person name="Shang Y."/>
            <person name="Xiao G."/>
            <person name="Zheng P."/>
            <person name="Cen K."/>
            <person name="Zhan S."/>
            <person name="Wang C."/>
        </authorList>
    </citation>
    <scope>NUCLEOTIDE SEQUENCE [LARGE SCALE GENOMIC DNA]</scope>
    <source>
        <strain evidence="3 4">RCEF 264</strain>
    </source>
</reference>
<feature type="compositionally biased region" description="Polar residues" evidence="1">
    <location>
        <begin position="721"/>
        <end position="730"/>
    </location>
</feature>
<evidence type="ECO:0000256" key="1">
    <source>
        <dbReference type="SAM" id="MobiDB-lite"/>
    </source>
</evidence>
<evidence type="ECO:0000313" key="4">
    <source>
        <dbReference type="Proteomes" id="UP000076874"/>
    </source>
</evidence>
<dbReference type="InterPro" id="IPR013087">
    <property type="entry name" value="Znf_C2H2_type"/>
</dbReference>
<feature type="region of interest" description="Disordered" evidence="1">
    <location>
        <begin position="344"/>
        <end position="371"/>
    </location>
</feature>
<dbReference type="PANTHER" id="PTHR42031">
    <property type="entry name" value="KEY LIME PATHOGENICITY PROTEIN"/>
    <property type="match status" value="1"/>
</dbReference>
<dbReference type="Proteomes" id="UP000076874">
    <property type="component" value="Unassembled WGS sequence"/>
</dbReference>
<comment type="caution">
    <text evidence="3">The sequence shown here is derived from an EMBL/GenBank/DDBJ whole genome shotgun (WGS) entry which is preliminary data.</text>
</comment>
<dbReference type="AlphaFoldDB" id="A0A167P0I0"/>
<feature type="region of interest" description="Disordered" evidence="1">
    <location>
        <begin position="721"/>
        <end position="748"/>
    </location>
</feature>
<dbReference type="OrthoDB" id="5377599at2759"/>
<feature type="domain" description="C2H2-type" evidence="2">
    <location>
        <begin position="457"/>
        <end position="478"/>
    </location>
</feature>
<proteinExistence type="predicted"/>
<feature type="region of interest" description="Disordered" evidence="1">
    <location>
        <begin position="40"/>
        <end position="59"/>
    </location>
</feature>
<dbReference type="STRING" id="1081102.A0A167P0I0"/>
<dbReference type="EMBL" id="AZHD01000017">
    <property type="protein sequence ID" value="OAA56152.1"/>
    <property type="molecule type" value="Genomic_DNA"/>
</dbReference>
<evidence type="ECO:0000259" key="2">
    <source>
        <dbReference type="PROSITE" id="PS00028"/>
    </source>
</evidence>